<dbReference type="SMART" id="SM00367">
    <property type="entry name" value="LRR_CC"/>
    <property type="match status" value="4"/>
</dbReference>
<dbReference type="InterPro" id="IPR006553">
    <property type="entry name" value="Leu-rich_rpt_Cys-con_subtyp"/>
</dbReference>
<dbReference type="Proteomes" id="UP000228934">
    <property type="component" value="Unassembled WGS sequence"/>
</dbReference>
<keyword evidence="3" id="KW-1185">Reference proteome</keyword>
<dbReference type="InterPro" id="IPR050648">
    <property type="entry name" value="F-box_LRR-repeat"/>
</dbReference>
<protein>
    <submittedName>
        <fullName evidence="2">Uncharacterized protein</fullName>
    </submittedName>
</protein>
<name>A0A2G9QK69_AQUCT</name>
<feature type="compositionally biased region" description="Polar residues" evidence="1">
    <location>
        <begin position="275"/>
        <end position="289"/>
    </location>
</feature>
<evidence type="ECO:0000313" key="3">
    <source>
        <dbReference type="Proteomes" id="UP000228934"/>
    </source>
</evidence>
<proteinExistence type="predicted"/>
<dbReference type="AlphaFoldDB" id="A0A2G9QK69"/>
<dbReference type="EMBL" id="KV959820">
    <property type="protein sequence ID" value="PIO16010.1"/>
    <property type="molecule type" value="Genomic_DNA"/>
</dbReference>
<feature type="non-terminal residue" evidence="2">
    <location>
        <position position="568"/>
    </location>
</feature>
<evidence type="ECO:0000313" key="2">
    <source>
        <dbReference type="EMBL" id="PIO16010.1"/>
    </source>
</evidence>
<reference evidence="3" key="1">
    <citation type="journal article" date="2017" name="Nat. Commun.">
        <title>The North American bullfrog draft genome provides insight into hormonal regulation of long noncoding RNA.</title>
        <authorList>
            <person name="Hammond S.A."/>
            <person name="Warren R.L."/>
            <person name="Vandervalk B.P."/>
            <person name="Kucuk E."/>
            <person name="Khan H."/>
            <person name="Gibb E.A."/>
            <person name="Pandoh P."/>
            <person name="Kirk H."/>
            <person name="Zhao Y."/>
            <person name="Jones M."/>
            <person name="Mungall A.J."/>
            <person name="Coope R."/>
            <person name="Pleasance S."/>
            <person name="Moore R.A."/>
            <person name="Holt R.A."/>
            <person name="Round J.M."/>
            <person name="Ohora S."/>
            <person name="Walle B.V."/>
            <person name="Veldhoen N."/>
            <person name="Helbing C.C."/>
            <person name="Birol I."/>
        </authorList>
    </citation>
    <scope>NUCLEOTIDE SEQUENCE [LARGE SCALE GENOMIC DNA]</scope>
</reference>
<accession>A0A2G9QK69</accession>
<gene>
    <name evidence="2" type="ORF">AB205_0038840</name>
</gene>
<dbReference type="PANTHER" id="PTHR13382">
    <property type="entry name" value="MITOCHONDRIAL ATP SYNTHASE COUPLING FACTOR B"/>
    <property type="match status" value="1"/>
</dbReference>
<organism evidence="2 3">
    <name type="scientific">Aquarana catesbeiana</name>
    <name type="common">American bullfrog</name>
    <name type="synonym">Rana catesbeiana</name>
    <dbReference type="NCBI Taxonomy" id="8400"/>
    <lineage>
        <taxon>Eukaryota</taxon>
        <taxon>Metazoa</taxon>
        <taxon>Chordata</taxon>
        <taxon>Craniata</taxon>
        <taxon>Vertebrata</taxon>
        <taxon>Euteleostomi</taxon>
        <taxon>Amphibia</taxon>
        <taxon>Batrachia</taxon>
        <taxon>Anura</taxon>
        <taxon>Neobatrachia</taxon>
        <taxon>Ranoidea</taxon>
        <taxon>Ranidae</taxon>
        <taxon>Aquarana</taxon>
    </lineage>
</organism>
<sequence length="568" mass="62892">MSRRKEVVTLTGLCLQNIADNMQSVWMKDYMMKNMEEYNFLFIEGPFNQLAGSLVQELIRILGESHKLNKGCLHLLLQPHLLELSLRSCAGIVNVAIMQLVTVRCKHLTSLDLHSCNRVPAASLATLIEGLPRLIKLCLADTQCDSLVLTAIGRSCPRLCELDVSRCKKVSSSSLLSMVYDTKGATFCCQALRVLLLDDVKPKGSPEQWAQVLCFILLALPCLEELPNPSLSAALNLLYSRSFTKPGTCFDGFPPLAEVAQSRTISESKIKGGSNMRNYQLNSPASSPKVTPRRSSETSVMPERLTLRLKKLEDLEEDDVSVVGSLCPLVEEVAISLSDQPLGSWSLVQWPHLTKLTLHCPQKPERTLEEFLAALQAIGSSLQVLSLQNLLWCHDDSLPTLLTMCPNLQSFQSHFTVLRQNLLPNEPELPPWPRDPLPLPRLHAFSLLIEGEGSSQAIFQHKLGGSLVSVLKGSPQLESLSLCGVQSPLDSVFEVVYGSSPPRPLQRLSAVTLCGSNVTQWGASLVVRSGSDLRTLDLSHCKEVTCRDHHQLQERARKQRLNLTISWL</sequence>
<feature type="region of interest" description="Disordered" evidence="1">
    <location>
        <begin position="273"/>
        <end position="298"/>
    </location>
</feature>
<evidence type="ECO:0000256" key="1">
    <source>
        <dbReference type="SAM" id="MobiDB-lite"/>
    </source>
</evidence>
<dbReference type="GO" id="GO:0005737">
    <property type="term" value="C:cytoplasm"/>
    <property type="evidence" value="ECO:0007669"/>
    <property type="project" value="TreeGrafter"/>
</dbReference>
<dbReference type="OrthoDB" id="16120at2759"/>
<dbReference type="Gene3D" id="3.80.10.10">
    <property type="entry name" value="Ribonuclease Inhibitor"/>
    <property type="match status" value="1"/>
</dbReference>
<dbReference type="SUPFAM" id="SSF52047">
    <property type="entry name" value="RNI-like"/>
    <property type="match status" value="2"/>
</dbReference>
<dbReference type="InterPro" id="IPR032675">
    <property type="entry name" value="LRR_dom_sf"/>
</dbReference>